<comment type="caution">
    <text evidence="1">The sequence shown here is derived from an EMBL/GenBank/DDBJ whole genome shotgun (WGS) entry which is preliminary data.</text>
</comment>
<protein>
    <submittedName>
        <fullName evidence="1">Uncharacterized protein</fullName>
    </submittedName>
</protein>
<gene>
    <name evidence="1" type="ORF">WN944_022726</name>
</gene>
<organism evidence="1 2">
    <name type="scientific">Citrus x changshan-huyou</name>
    <dbReference type="NCBI Taxonomy" id="2935761"/>
    <lineage>
        <taxon>Eukaryota</taxon>
        <taxon>Viridiplantae</taxon>
        <taxon>Streptophyta</taxon>
        <taxon>Embryophyta</taxon>
        <taxon>Tracheophyta</taxon>
        <taxon>Spermatophyta</taxon>
        <taxon>Magnoliopsida</taxon>
        <taxon>eudicotyledons</taxon>
        <taxon>Gunneridae</taxon>
        <taxon>Pentapetalae</taxon>
        <taxon>rosids</taxon>
        <taxon>malvids</taxon>
        <taxon>Sapindales</taxon>
        <taxon>Rutaceae</taxon>
        <taxon>Aurantioideae</taxon>
        <taxon>Citrus</taxon>
    </lineage>
</organism>
<proteinExistence type="predicted"/>
<evidence type="ECO:0000313" key="2">
    <source>
        <dbReference type="Proteomes" id="UP001428341"/>
    </source>
</evidence>
<dbReference type="Proteomes" id="UP001428341">
    <property type="component" value="Unassembled WGS sequence"/>
</dbReference>
<keyword evidence="2" id="KW-1185">Reference proteome</keyword>
<dbReference type="EMBL" id="JBCGBO010000001">
    <property type="protein sequence ID" value="KAK9229760.1"/>
    <property type="molecule type" value="Genomic_DNA"/>
</dbReference>
<evidence type="ECO:0000313" key="1">
    <source>
        <dbReference type="EMBL" id="KAK9229760.1"/>
    </source>
</evidence>
<name>A0AAP0N3T1_9ROSI</name>
<sequence length="144" mass="16523">MLSLAPTRLINVEIISIVAEMLSTLQKFSDKGQCYSWFLPVLNAAVSEKGVLQRWVEENVALGHEIIDLHTCKRIWSSSDEERLRLILLLVHFENNAVKKKVMESASIYYIETEIDGVKRDNGLAKKLRTNRMRSKKMGHGPRK</sequence>
<reference evidence="1 2" key="1">
    <citation type="submission" date="2024-05" db="EMBL/GenBank/DDBJ databases">
        <title>Haplotype-resolved chromosome-level genome assembly of Huyou (Citrus changshanensis).</title>
        <authorList>
            <person name="Miao C."/>
            <person name="Chen W."/>
            <person name="Wu Y."/>
            <person name="Wang L."/>
            <person name="Zhao S."/>
            <person name="Grierson D."/>
            <person name="Xu C."/>
            <person name="Chen K."/>
        </authorList>
    </citation>
    <scope>NUCLEOTIDE SEQUENCE [LARGE SCALE GENOMIC DNA]</scope>
    <source>
        <strain evidence="1">01-14</strain>
        <tissue evidence="1">Leaf</tissue>
    </source>
</reference>
<dbReference type="AlphaFoldDB" id="A0AAP0N3T1"/>
<accession>A0AAP0N3T1</accession>